<dbReference type="OrthoDB" id="9813903at2"/>
<accession>A0A0A7EKZ2</accession>
<dbReference type="InterPro" id="IPR043128">
    <property type="entry name" value="Rev_trsase/Diguanyl_cyclase"/>
</dbReference>
<dbReference type="AlphaFoldDB" id="A0A0A7EKZ2"/>
<dbReference type="eggNOG" id="COG3706">
    <property type="taxonomic scope" value="Bacteria"/>
</dbReference>
<proteinExistence type="predicted"/>
<dbReference type="FunFam" id="3.30.70.270:FF:000001">
    <property type="entry name" value="Diguanylate cyclase domain protein"/>
    <property type="match status" value="1"/>
</dbReference>
<evidence type="ECO:0000259" key="4">
    <source>
        <dbReference type="PROSITE" id="PS50887"/>
    </source>
</evidence>
<dbReference type="PROSITE" id="PS50887">
    <property type="entry name" value="GGDEF"/>
    <property type="match status" value="1"/>
</dbReference>
<dbReference type="SUPFAM" id="SSF55073">
    <property type="entry name" value="Nucleotide cyclase"/>
    <property type="match status" value="1"/>
</dbReference>
<dbReference type="SUPFAM" id="SSF55781">
    <property type="entry name" value="GAF domain-like"/>
    <property type="match status" value="1"/>
</dbReference>
<dbReference type="CDD" id="cd01949">
    <property type="entry name" value="GGDEF"/>
    <property type="match status" value="1"/>
</dbReference>
<dbReference type="Pfam" id="PF01590">
    <property type="entry name" value="GAF"/>
    <property type="match status" value="1"/>
</dbReference>
<dbReference type="NCBIfam" id="TIGR00254">
    <property type="entry name" value="GGDEF"/>
    <property type="match status" value="1"/>
</dbReference>
<dbReference type="GO" id="GO:0052621">
    <property type="term" value="F:diguanylate cyclase activity"/>
    <property type="evidence" value="ECO:0007669"/>
    <property type="project" value="UniProtKB-EC"/>
</dbReference>
<dbReference type="InterPro" id="IPR050469">
    <property type="entry name" value="Diguanylate_Cyclase"/>
</dbReference>
<dbReference type="RefSeq" id="WP_040136295.1">
    <property type="nucleotide sequence ID" value="NZ_CP009889.1"/>
</dbReference>
<evidence type="ECO:0000256" key="1">
    <source>
        <dbReference type="ARBA" id="ARBA00001946"/>
    </source>
</evidence>
<dbReference type="HOGENOM" id="CLU_000445_11_28_6"/>
<dbReference type="EMBL" id="CP009889">
    <property type="protein sequence ID" value="AIY67365.1"/>
    <property type="molecule type" value="Genomic_DNA"/>
</dbReference>
<dbReference type="KEGG" id="pseo:OM33_20230"/>
<name>A0A0A7EKZ2_9GAMM</name>
<dbReference type="EC" id="2.7.7.65" evidence="2"/>
<sequence>MLTPQQARQRLRRVSSHSIEIAESYDELLNDLLKEGLHFLDVDRISVWLVDHIDSPNQLNCIASSDFQNEQANSLEIHQYPTYFEQILLGHTIAANNVAQDNRTTELIIHNQNSSRALLDTVIYLNGKPHGVVSCESFAEHHIWTEDDIVYAESLADSCSRRLMALETLKLQNQLKEMVFVDTLTGLKNRRYFNERVQSAKNSQYRLQTPLSLIMIDLDHFKQINDEFGHEAGDIVLAKFAKNCQKQLRLEDVLCRYGGEEFIIILPYTAEQQAIQLAERLRLSIENMTIQHEQKIIKLTASFGVAEMGLEHTIEETIKKADIAVYRAKDAGRNCVIAN</sequence>
<dbReference type="InterPro" id="IPR029016">
    <property type="entry name" value="GAF-like_dom_sf"/>
</dbReference>
<evidence type="ECO:0000256" key="3">
    <source>
        <dbReference type="ARBA" id="ARBA00034247"/>
    </source>
</evidence>
<evidence type="ECO:0000256" key="2">
    <source>
        <dbReference type="ARBA" id="ARBA00012528"/>
    </source>
</evidence>
<dbReference type="STRING" id="1348114.OM33_20230"/>
<reference evidence="5 6" key="1">
    <citation type="submission" date="2014-11" db="EMBL/GenBank/DDBJ databases">
        <title>Complete Genome Sequence of Pseudoalteromonas sp. Strain OCN003 Isolated from Kaneohe Bay, Oahu, Hawaii.</title>
        <authorList>
            <person name="Beurmann S."/>
            <person name="Videau P."/>
            <person name="Ushijima B."/>
            <person name="Smith A.M."/>
            <person name="Aeby G.S."/>
            <person name="Callahan S.M."/>
            <person name="Belcaid M."/>
        </authorList>
    </citation>
    <scope>NUCLEOTIDE SEQUENCE [LARGE SCALE GENOMIC DNA]</scope>
    <source>
        <strain evidence="5 6">OCN003</strain>
    </source>
</reference>
<organism evidence="5 6">
    <name type="scientific">Pseudoalteromonas piratica</name>
    <dbReference type="NCBI Taxonomy" id="1348114"/>
    <lineage>
        <taxon>Bacteria</taxon>
        <taxon>Pseudomonadati</taxon>
        <taxon>Pseudomonadota</taxon>
        <taxon>Gammaproteobacteria</taxon>
        <taxon>Alteromonadales</taxon>
        <taxon>Pseudoalteromonadaceae</taxon>
        <taxon>Pseudoalteromonas</taxon>
    </lineage>
</organism>
<protein>
    <recommendedName>
        <fullName evidence="2">diguanylate cyclase</fullName>
        <ecNumber evidence="2">2.7.7.65</ecNumber>
    </recommendedName>
</protein>
<dbReference type="PANTHER" id="PTHR45138:SF9">
    <property type="entry name" value="DIGUANYLATE CYCLASE DGCM-RELATED"/>
    <property type="match status" value="1"/>
</dbReference>
<dbReference type="InterPro" id="IPR003018">
    <property type="entry name" value="GAF"/>
</dbReference>
<dbReference type="PANTHER" id="PTHR45138">
    <property type="entry name" value="REGULATORY COMPONENTS OF SENSORY TRANSDUCTION SYSTEM"/>
    <property type="match status" value="1"/>
</dbReference>
<gene>
    <name evidence="5" type="ORF">OM33_20230</name>
</gene>
<evidence type="ECO:0000313" key="6">
    <source>
        <dbReference type="Proteomes" id="UP000030341"/>
    </source>
</evidence>
<dbReference type="Gene3D" id="3.30.450.40">
    <property type="match status" value="1"/>
</dbReference>
<comment type="cofactor">
    <cofactor evidence="1">
        <name>Mg(2+)</name>
        <dbReference type="ChEBI" id="CHEBI:18420"/>
    </cofactor>
</comment>
<comment type="catalytic activity">
    <reaction evidence="3">
        <text>2 GTP = 3',3'-c-di-GMP + 2 diphosphate</text>
        <dbReference type="Rhea" id="RHEA:24898"/>
        <dbReference type="ChEBI" id="CHEBI:33019"/>
        <dbReference type="ChEBI" id="CHEBI:37565"/>
        <dbReference type="ChEBI" id="CHEBI:58805"/>
        <dbReference type="EC" id="2.7.7.65"/>
    </reaction>
</comment>
<feature type="domain" description="GGDEF" evidence="4">
    <location>
        <begin position="209"/>
        <end position="339"/>
    </location>
</feature>
<dbReference type="Proteomes" id="UP000030341">
    <property type="component" value="Chromosome 2"/>
</dbReference>
<dbReference type="InterPro" id="IPR000160">
    <property type="entry name" value="GGDEF_dom"/>
</dbReference>
<dbReference type="InterPro" id="IPR029787">
    <property type="entry name" value="Nucleotide_cyclase"/>
</dbReference>
<dbReference type="SMART" id="SM00267">
    <property type="entry name" value="GGDEF"/>
    <property type="match status" value="1"/>
</dbReference>
<dbReference type="Gene3D" id="3.30.70.270">
    <property type="match status" value="1"/>
</dbReference>
<keyword evidence="6" id="KW-1185">Reference proteome</keyword>
<dbReference type="Pfam" id="PF00990">
    <property type="entry name" value="GGDEF"/>
    <property type="match status" value="1"/>
</dbReference>
<evidence type="ECO:0000313" key="5">
    <source>
        <dbReference type="EMBL" id="AIY67365.1"/>
    </source>
</evidence>